<proteinExistence type="predicted"/>
<organism evidence="2 3">
    <name type="scientific">Priestia endophytica DSM 13796</name>
    <dbReference type="NCBI Taxonomy" id="1121089"/>
    <lineage>
        <taxon>Bacteria</taxon>
        <taxon>Bacillati</taxon>
        <taxon>Bacillota</taxon>
        <taxon>Bacilli</taxon>
        <taxon>Bacillales</taxon>
        <taxon>Bacillaceae</taxon>
        <taxon>Priestia</taxon>
    </lineage>
</organism>
<dbReference type="EMBL" id="FOXX01000019">
    <property type="protein sequence ID" value="SFQ86487.1"/>
    <property type="molecule type" value="Genomic_DNA"/>
</dbReference>
<dbReference type="RefSeq" id="WP_061802898.1">
    <property type="nucleotide sequence ID" value="NZ_FOXX01000019.1"/>
</dbReference>
<protein>
    <recommendedName>
        <fullName evidence="4">TrbC/VIRB2 family protein</fullName>
    </recommendedName>
</protein>
<keyword evidence="1" id="KW-0812">Transmembrane</keyword>
<keyword evidence="3" id="KW-1185">Reference proteome</keyword>
<name>A0A1I6C015_9BACI</name>
<feature type="transmembrane region" description="Helical" evidence="1">
    <location>
        <begin position="20"/>
        <end position="41"/>
    </location>
</feature>
<accession>A0A1I6C015</accession>
<dbReference type="InterPro" id="IPR043993">
    <property type="entry name" value="T4SS_pilin"/>
</dbReference>
<dbReference type="GeneID" id="93713177"/>
<feature type="transmembrane region" description="Helical" evidence="1">
    <location>
        <begin position="53"/>
        <end position="74"/>
    </location>
</feature>
<dbReference type="Pfam" id="PF18895">
    <property type="entry name" value="T4SS_pilin"/>
    <property type="match status" value="1"/>
</dbReference>
<keyword evidence="1" id="KW-1133">Transmembrane helix</keyword>
<evidence type="ECO:0000256" key="1">
    <source>
        <dbReference type="SAM" id="Phobius"/>
    </source>
</evidence>
<reference evidence="2 3" key="1">
    <citation type="submission" date="2016-10" db="EMBL/GenBank/DDBJ databases">
        <authorList>
            <person name="Varghese N."/>
            <person name="Submissions S."/>
        </authorList>
    </citation>
    <scope>NUCLEOTIDE SEQUENCE [LARGE SCALE GENOMIC DNA]</scope>
    <source>
        <strain evidence="2 3">DSM 13796</strain>
    </source>
</reference>
<comment type="caution">
    <text evidence="2">The sequence shown here is derived from an EMBL/GenBank/DDBJ whole genome shotgun (WGS) entry which is preliminary data.</text>
</comment>
<evidence type="ECO:0000313" key="2">
    <source>
        <dbReference type="EMBL" id="SFQ86487.1"/>
    </source>
</evidence>
<dbReference type="Proteomes" id="UP000182762">
    <property type="component" value="Unassembled WGS sequence"/>
</dbReference>
<gene>
    <name evidence="2" type="ORF">SAMN02745910_04651</name>
</gene>
<sequence length="78" mass="8507">MNPFEKIADFLTNDVVAGLLKIATPIAIIALIICCFGAWIAGDESAKARFKGGIWFTGIVAIFCFLAPSIIKWLNQTF</sequence>
<keyword evidence="1" id="KW-0472">Membrane</keyword>
<evidence type="ECO:0008006" key="4">
    <source>
        <dbReference type="Google" id="ProtNLM"/>
    </source>
</evidence>
<evidence type="ECO:0000313" key="3">
    <source>
        <dbReference type="Proteomes" id="UP000182762"/>
    </source>
</evidence>